<dbReference type="RefSeq" id="WP_376807141.1">
    <property type="nucleotide sequence ID" value="NZ_JBHTAC010000014.1"/>
</dbReference>
<protein>
    <submittedName>
        <fullName evidence="8">LPXTG cell wall anchor domain-containing protein</fullName>
    </submittedName>
</protein>
<feature type="signal peptide" evidence="6">
    <location>
        <begin position="1"/>
        <end position="32"/>
    </location>
</feature>
<keyword evidence="4" id="KW-0572">Peptidoglycan-anchor</keyword>
<evidence type="ECO:0000256" key="1">
    <source>
        <dbReference type="ARBA" id="ARBA00022512"/>
    </source>
</evidence>
<organism evidence="8 9">
    <name type="scientific">Catellatospora aurea</name>
    <dbReference type="NCBI Taxonomy" id="1337874"/>
    <lineage>
        <taxon>Bacteria</taxon>
        <taxon>Bacillati</taxon>
        <taxon>Actinomycetota</taxon>
        <taxon>Actinomycetes</taxon>
        <taxon>Micromonosporales</taxon>
        <taxon>Micromonosporaceae</taxon>
        <taxon>Catellatospora</taxon>
    </lineage>
</organism>
<proteinExistence type="predicted"/>
<keyword evidence="5" id="KW-0472">Membrane</keyword>
<dbReference type="InterPro" id="IPR019931">
    <property type="entry name" value="LPXTG_anchor"/>
</dbReference>
<dbReference type="NCBIfam" id="TIGR01167">
    <property type="entry name" value="LPXTG_anchor"/>
    <property type="match status" value="1"/>
</dbReference>
<comment type="caution">
    <text evidence="8">The sequence shown here is derived from an EMBL/GenBank/DDBJ whole genome shotgun (WGS) entry which is preliminary data.</text>
</comment>
<evidence type="ECO:0000256" key="2">
    <source>
        <dbReference type="ARBA" id="ARBA00022525"/>
    </source>
</evidence>
<reference evidence="9" key="1">
    <citation type="journal article" date="2019" name="Int. J. Syst. Evol. Microbiol.">
        <title>The Global Catalogue of Microorganisms (GCM) 10K type strain sequencing project: providing services to taxonomists for standard genome sequencing and annotation.</title>
        <authorList>
            <consortium name="The Broad Institute Genomics Platform"/>
            <consortium name="The Broad Institute Genome Sequencing Center for Infectious Disease"/>
            <person name="Wu L."/>
            <person name="Ma J."/>
        </authorList>
    </citation>
    <scope>NUCLEOTIDE SEQUENCE [LARGE SCALE GENOMIC DNA]</scope>
    <source>
        <strain evidence="9">CGMCC 1.9106</strain>
    </source>
</reference>
<dbReference type="EMBL" id="JBHTAC010000014">
    <property type="protein sequence ID" value="MFC7244082.1"/>
    <property type="molecule type" value="Genomic_DNA"/>
</dbReference>
<feature type="transmembrane region" description="Helical" evidence="5">
    <location>
        <begin position="372"/>
        <end position="393"/>
    </location>
</feature>
<sequence length="403" mass="42213">MKSPILRRLAAYSGSVLLGLAGVAVLASPAQAHHTTITAKAKCTPNEWIITWTVENWDTKLTAVIDVVDDKSSPDSAITNIVDGATLPGKANGKLGKIVGEQRTGLDTTTADLTVFGKWSNGVTQTNAGHIALDKSECGNYKADLTGQAACDTETGNWKVSWSAINKHYTDPAKVTIINKAENPNDPKFSAIEYGTENWEPLTDLAGVVGLHGGVSIPGGGTVQATQAVPGNATAVRLKIRLNWEGQPGDTQSRVVAFEGSCVKNAPKPSAVFASDCTGVATVTLMNAKDATKAAVFEVKGAGGFTTEKITIQPGEDPVKVTVPKAAATAIEVFENGVKIDEYQAEAKECPTPTPSASPSAPPTLPKTGANVTIFVVSGLLLVALGFAVFMMARRRRLNMTEV</sequence>
<name>A0ABW2GVL4_9ACTN</name>
<keyword evidence="2" id="KW-0964">Secreted</keyword>
<feature type="domain" description="Gram-positive cocci surface proteins LPxTG" evidence="7">
    <location>
        <begin position="359"/>
        <end position="396"/>
    </location>
</feature>
<evidence type="ECO:0000256" key="5">
    <source>
        <dbReference type="SAM" id="Phobius"/>
    </source>
</evidence>
<evidence type="ECO:0000259" key="7">
    <source>
        <dbReference type="Pfam" id="PF00746"/>
    </source>
</evidence>
<accession>A0ABW2GVL4</accession>
<dbReference type="Pfam" id="PF00746">
    <property type="entry name" value="Gram_pos_anchor"/>
    <property type="match status" value="1"/>
</dbReference>
<keyword evidence="1" id="KW-0134">Cell wall</keyword>
<keyword evidence="3 6" id="KW-0732">Signal</keyword>
<keyword evidence="9" id="KW-1185">Reference proteome</keyword>
<feature type="chain" id="PRO_5045496931" evidence="6">
    <location>
        <begin position="33"/>
        <end position="403"/>
    </location>
</feature>
<evidence type="ECO:0000313" key="8">
    <source>
        <dbReference type="EMBL" id="MFC7244082.1"/>
    </source>
</evidence>
<evidence type="ECO:0000313" key="9">
    <source>
        <dbReference type="Proteomes" id="UP001596392"/>
    </source>
</evidence>
<evidence type="ECO:0000256" key="4">
    <source>
        <dbReference type="ARBA" id="ARBA00023088"/>
    </source>
</evidence>
<dbReference type="Proteomes" id="UP001596392">
    <property type="component" value="Unassembled WGS sequence"/>
</dbReference>
<evidence type="ECO:0000256" key="6">
    <source>
        <dbReference type="SAM" id="SignalP"/>
    </source>
</evidence>
<keyword evidence="5" id="KW-1133">Transmembrane helix</keyword>
<gene>
    <name evidence="8" type="ORF">ACFQO7_16545</name>
</gene>
<keyword evidence="5" id="KW-0812">Transmembrane</keyword>
<evidence type="ECO:0000256" key="3">
    <source>
        <dbReference type="ARBA" id="ARBA00022729"/>
    </source>
</evidence>